<name>I2FQH8_USTHO</name>
<dbReference type="EMBL" id="CAGI01000142">
    <property type="protein sequence ID" value="CCF49171.1"/>
    <property type="molecule type" value="Genomic_DNA"/>
</dbReference>
<protein>
    <submittedName>
        <fullName evidence="2">Uncharacterized protein</fullName>
    </submittedName>
</protein>
<gene>
    <name evidence="2" type="ORF">UHOR_07549</name>
</gene>
<dbReference type="OrthoDB" id="2557667at2759"/>
<evidence type="ECO:0000256" key="1">
    <source>
        <dbReference type="SAM" id="MobiDB-lite"/>
    </source>
</evidence>
<feature type="region of interest" description="Disordered" evidence="1">
    <location>
        <begin position="1"/>
        <end position="29"/>
    </location>
</feature>
<organism evidence="2 3">
    <name type="scientific">Ustilago hordei</name>
    <name type="common">Barley covered smut fungus</name>
    <dbReference type="NCBI Taxonomy" id="120017"/>
    <lineage>
        <taxon>Eukaryota</taxon>
        <taxon>Fungi</taxon>
        <taxon>Dikarya</taxon>
        <taxon>Basidiomycota</taxon>
        <taxon>Ustilaginomycotina</taxon>
        <taxon>Ustilaginomycetes</taxon>
        <taxon>Ustilaginales</taxon>
        <taxon>Ustilaginaceae</taxon>
        <taxon>Ustilago</taxon>
    </lineage>
</organism>
<evidence type="ECO:0000313" key="2">
    <source>
        <dbReference type="EMBL" id="CCF49171.1"/>
    </source>
</evidence>
<dbReference type="Proteomes" id="UP000006174">
    <property type="component" value="Unassembled WGS sequence"/>
</dbReference>
<keyword evidence="3" id="KW-1185">Reference proteome</keyword>
<comment type="caution">
    <text evidence="2">The sequence shown here is derived from an EMBL/GenBank/DDBJ whole genome shotgun (WGS) entry which is preliminary data.</text>
</comment>
<proteinExistence type="predicted"/>
<dbReference type="AlphaFoldDB" id="I2FQH8"/>
<sequence length="172" mass="19852">MPPQTHDPDAESSDLSDKPHKERAPTAPHRQMLICMETPLCYNSNDNDDSDETQYNIDTISELNPEVLREPWKLHDLYCRLMMDLTKMEKITKLTLLNEVGRICMFQANIWKLIANINEHWAKAESMGHALPEILKVKTLICQRSHAQNLISVIEPCLLQILSRYVTMIVVL</sequence>
<dbReference type="HOGENOM" id="CLU_1556420_0_0_1"/>
<accession>I2FQH8</accession>
<reference evidence="2 3" key="1">
    <citation type="journal article" date="2012" name="Plant Cell">
        <title>Genome comparison of barley and maize smut fungi reveals targeted loss of RNA silencing components and species-specific presence of transposable elements.</title>
        <authorList>
            <person name="Laurie J.D."/>
            <person name="Ali S."/>
            <person name="Linning R."/>
            <person name="Mannhaupt G."/>
            <person name="Wong P."/>
            <person name="Gueldener U."/>
            <person name="Muensterkoetter M."/>
            <person name="Moore R."/>
            <person name="Kahmann R."/>
            <person name="Bakkeren G."/>
            <person name="Schirawski J."/>
        </authorList>
    </citation>
    <scope>NUCLEOTIDE SEQUENCE [LARGE SCALE GENOMIC DNA]</scope>
    <source>
        <strain evidence="3">Uh4875-4</strain>
    </source>
</reference>
<evidence type="ECO:0000313" key="3">
    <source>
        <dbReference type="Proteomes" id="UP000006174"/>
    </source>
</evidence>
<feature type="compositionally biased region" description="Basic and acidic residues" evidence="1">
    <location>
        <begin position="15"/>
        <end position="24"/>
    </location>
</feature>